<organism evidence="3 4">
    <name type="scientific">Triticum urartu</name>
    <name type="common">Red wild einkorn</name>
    <name type="synonym">Crithodium urartu</name>
    <dbReference type="NCBI Taxonomy" id="4572"/>
    <lineage>
        <taxon>Eukaryota</taxon>
        <taxon>Viridiplantae</taxon>
        <taxon>Streptophyta</taxon>
        <taxon>Embryophyta</taxon>
        <taxon>Tracheophyta</taxon>
        <taxon>Spermatophyta</taxon>
        <taxon>Magnoliopsida</taxon>
        <taxon>Liliopsida</taxon>
        <taxon>Poales</taxon>
        <taxon>Poaceae</taxon>
        <taxon>BOP clade</taxon>
        <taxon>Pooideae</taxon>
        <taxon>Triticodae</taxon>
        <taxon>Triticeae</taxon>
        <taxon>Triticinae</taxon>
        <taxon>Triticum</taxon>
    </lineage>
</organism>
<feature type="region of interest" description="Disordered" evidence="1">
    <location>
        <begin position="1"/>
        <end position="69"/>
    </location>
</feature>
<keyword evidence="2" id="KW-0472">Membrane</keyword>
<evidence type="ECO:0000313" key="3">
    <source>
        <dbReference type="EnsemblPlants" id="TuG1812S0001078800.01.T01"/>
    </source>
</evidence>
<feature type="compositionally biased region" description="Pro residues" evidence="1">
    <location>
        <begin position="30"/>
        <end position="45"/>
    </location>
</feature>
<keyword evidence="4" id="KW-1185">Reference proteome</keyword>
<keyword evidence="2" id="KW-1133">Transmembrane helix</keyword>
<keyword evidence="2" id="KW-0812">Transmembrane</keyword>
<protein>
    <submittedName>
        <fullName evidence="3">Uncharacterized protein</fullName>
    </submittedName>
</protein>
<evidence type="ECO:0000256" key="2">
    <source>
        <dbReference type="SAM" id="Phobius"/>
    </source>
</evidence>
<proteinExistence type="predicted"/>
<evidence type="ECO:0000313" key="4">
    <source>
        <dbReference type="Proteomes" id="UP000015106"/>
    </source>
</evidence>
<feature type="region of interest" description="Disordered" evidence="1">
    <location>
        <begin position="95"/>
        <end position="119"/>
    </location>
</feature>
<evidence type="ECO:0000256" key="1">
    <source>
        <dbReference type="SAM" id="MobiDB-lite"/>
    </source>
</evidence>
<accession>A0A8R7VCH4</accession>
<dbReference type="EnsemblPlants" id="TuG1812S0001078800.01.T01">
    <property type="protein sequence ID" value="TuG1812S0001078800.01.T01"/>
    <property type="gene ID" value="TuG1812S0001078800.01"/>
</dbReference>
<dbReference type="AlphaFoldDB" id="A0A8R7VCH4"/>
<feature type="compositionally biased region" description="Basic residues" evidence="1">
    <location>
        <begin position="13"/>
        <end position="27"/>
    </location>
</feature>
<sequence length="323" mass="34894">TSIHPSAAATSPSRRHQHHSFRARAAHHPSSPPISPPIHPSPTTPDPRAAHRSAPPAADPGHCRTSLPTDAPPPCSLGVAAGWLAGARVLRCTPLRPAGSSDGPRPPRAVGRGPSSPRRRGRPCLLYSTLAVDPGRCCFTSLLLWHLRKGTRRQAGRRRAGPQGRLCCSFCQRPSSTTSPTCIQLLLPQPSSTSLLVSFCSSSRRKRRTGNMEKDAVLVCMVLGFLGSVAVTLGFVANNYSSKYNGTNCVYRSPSATGLGILGVFLVFINQVILATYASSWCLCLFCCCPCWTKRRWLAPTSSKWNPHKDLCEPSWMGLLLDL</sequence>
<reference evidence="3" key="2">
    <citation type="submission" date="2022-06" db="UniProtKB">
        <authorList>
            <consortium name="EnsemblPlants"/>
        </authorList>
    </citation>
    <scope>IDENTIFICATION</scope>
</reference>
<feature type="compositionally biased region" description="Polar residues" evidence="1">
    <location>
        <begin position="1"/>
        <end position="12"/>
    </location>
</feature>
<reference evidence="4" key="1">
    <citation type="journal article" date="2013" name="Nature">
        <title>Draft genome of the wheat A-genome progenitor Triticum urartu.</title>
        <authorList>
            <person name="Ling H.Q."/>
            <person name="Zhao S."/>
            <person name="Liu D."/>
            <person name="Wang J."/>
            <person name="Sun H."/>
            <person name="Zhang C."/>
            <person name="Fan H."/>
            <person name="Li D."/>
            <person name="Dong L."/>
            <person name="Tao Y."/>
            <person name="Gao C."/>
            <person name="Wu H."/>
            <person name="Li Y."/>
            <person name="Cui Y."/>
            <person name="Guo X."/>
            <person name="Zheng S."/>
            <person name="Wang B."/>
            <person name="Yu K."/>
            <person name="Liang Q."/>
            <person name="Yang W."/>
            <person name="Lou X."/>
            <person name="Chen J."/>
            <person name="Feng M."/>
            <person name="Jian J."/>
            <person name="Zhang X."/>
            <person name="Luo G."/>
            <person name="Jiang Y."/>
            <person name="Liu J."/>
            <person name="Wang Z."/>
            <person name="Sha Y."/>
            <person name="Zhang B."/>
            <person name="Wu H."/>
            <person name="Tang D."/>
            <person name="Shen Q."/>
            <person name="Xue P."/>
            <person name="Zou S."/>
            <person name="Wang X."/>
            <person name="Liu X."/>
            <person name="Wang F."/>
            <person name="Yang Y."/>
            <person name="An X."/>
            <person name="Dong Z."/>
            <person name="Zhang K."/>
            <person name="Zhang X."/>
            <person name="Luo M.C."/>
            <person name="Dvorak J."/>
            <person name="Tong Y."/>
            <person name="Wang J."/>
            <person name="Yang H."/>
            <person name="Li Z."/>
            <person name="Wang D."/>
            <person name="Zhang A."/>
            <person name="Wang J."/>
        </authorList>
    </citation>
    <scope>NUCLEOTIDE SEQUENCE</scope>
    <source>
        <strain evidence="4">cv. G1812</strain>
    </source>
</reference>
<feature type="transmembrane region" description="Helical" evidence="2">
    <location>
        <begin position="216"/>
        <end position="237"/>
    </location>
</feature>
<dbReference type="Gramene" id="TuG1812S0001078800.01.T01">
    <property type="protein sequence ID" value="TuG1812S0001078800.01.T01"/>
    <property type="gene ID" value="TuG1812S0001078800.01"/>
</dbReference>
<name>A0A8R7VCH4_TRIUA</name>
<dbReference type="Proteomes" id="UP000015106">
    <property type="component" value="Unassembled WGS sequence"/>
</dbReference>
<feature type="transmembrane region" description="Helical" evidence="2">
    <location>
        <begin position="257"/>
        <end position="288"/>
    </location>
</feature>